<evidence type="ECO:0000313" key="13">
    <source>
        <dbReference type="Proteomes" id="UP001652504"/>
    </source>
</evidence>
<dbReference type="Proteomes" id="UP001652504">
    <property type="component" value="Unassembled WGS sequence"/>
</dbReference>
<dbReference type="InterPro" id="IPR011342">
    <property type="entry name" value="Shikimate_DH"/>
</dbReference>
<evidence type="ECO:0000256" key="8">
    <source>
        <dbReference type="HAMAP-Rule" id="MF_00222"/>
    </source>
</evidence>
<dbReference type="GO" id="GO:0004764">
    <property type="term" value="F:shikimate 3-dehydrogenase (NADP+) activity"/>
    <property type="evidence" value="ECO:0007669"/>
    <property type="project" value="UniProtKB-EC"/>
</dbReference>
<feature type="domain" description="Quinate/shikimate 5-dehydrogenase/glutamyl-tRNA reductase" evidence="9">
    <location>
        <begin position="116"/>
        <end position="196"/>
    </location>
</feature>
<feature type="binding site" evidence="8">
    <location>
        <position position="242"/>
    </location>
    <ligand>
        <name>NADP(+)</name>
        <dbReference type="ChEBI" id="CHEBI:58349"/>
    </ligand>
</feature>
<evidence type="ECO:0000259" key="9">
    <source>
        <dbReference type="Pfam" id="PF01488"/>
    </source>
</evidence>
<evidence type="ECO:0000256" key="2">
    <source>
        <dbReference type="ARBA" id="ARBA00012962"/>
    </source>
</evidence>
<dbReference type="SUPFAM" id="SSF53223">
    <property type="entry name" value="Aminoacid dehydrogenase-like, N-terminal domain"/>
    <property type="match status" value="1"/>
</dbReference>
<evidence type="ECO:0000256" key="3">
    <source>
        <dbReference type="ARBA" id="ARBA00022605"/>
    </source>
</evidence>
<name>A0ABT3AD31_9ALTE</name>
<feature type="binding site" evidence="8">
    <location>
        <begin position="14"/>
        <end position="16"/>
    </location>
    <ligand>
        <name>shikimate</name>
        <dbReference type="ChEBI" id="CHEBI:36208"/>
    </ligand>
</feature>
<accession>A0ABT3AD31</accession>
<feature type="active site" description="Proton acceptor" evidence="8">
    <location>
        <position position="66"/>
    </location>
</feature>
<feature type="binding site" evidence="8">
    <location>
        <position position="104"/>
    </location>
    <ligand>
        <name>shikimate</name>
        <dbReference type="ChEBI" id="CHEBI:36208"/>
    </ligand>
</feature>
<keyword evidence="5 8" id="KW-0560">Oxidoreductase</keyword>
<dbReference type="PANTHER" id="PTHR21089">
    <property type="entry name" value="SHIKIMATE DEHYDROGENASE"/>
    <property type="match status" value="1"/>
</dbReference>
<feature type="binding site" evidence="8">
    <location>
        <position position="87"/>
    </location>
    <ligand>
        <name>shikimate</name>
        <dbReference type="ChEBI" id="CHEBI:36208"/>
    </ligand>
</feature>
<dbReference type="Pfam" id="PF08501">
    <property type="entry name" value="Shikimate_dh_N"/>
    <property type="match status" value="1"/>
</dbReference>
<feature type="domain" description="SDH C-terminal" evidence="11">
    <location>
        <begin position="242"/>
        <end position="265"/>
    </location>
</feature>
<organism evidence="12 13">
    <name type="scientific">Fluctibacter corallii</name>
    <dbReference type="NCBI Taxonomy" id="2984329"/>
    <lineage>
        <taxon>Bacteria</taxon>
        <taxon>Pseudomonadati</taxon>
        <taxon>Pseudomonadota</taxon>
        <taxon>Gammaproteobacteria</taxon>
        <taxon>Alteromonadales</taxon>
        <taxon>Alteromonadaceae</taxon>
        <taxon>Fluctibacter</taxon>
    </lineage>
</organism>
<evidence type="ECO:0000256" key="7">
    <source>
        <dbReference type="ARBA" id="ARBA00049442"/>
    </source>
</evidence>
<dbReference type="InterPro" id="IPR036291">
    <property type="entry name" value="NAD(P)-bd_dom_sf"/>
</dbReference>
<protein>
    <recommendedName>
        <fullName evidence="2 8">Shikimate dehydrogenase (NADP(+))</fullName>
        <shortName evidence="8">SDH</shortName>
        <ecNumber evidence="2 8">1.1.1.25</ecNumber>
    </recommendedName>
</protein>
<feature type="binding site" evidence="8">
    <location>
        <begin position="152"/>
        <end position="157"/>
    </location>
    <ligand>
        <name>NADP(+)</name>
        <dbReference type="ChEBI" id="CHEBI:58349"/>
    </ligand>
</feature>
<dbReference type="CDD" id="cd01065">
    <property type="entry name" value="NAD_bind_Shikimate_DH"/>
    <property type="match status" value="1"/>
</dbReference>
<evidence type="ECO:0000259" key="10">
    <source>
        <dbReference type="Pfam" id="PF08501"/>
    </source>
</evidence>
<keyword evidence="13" id="KW-1185">Reference proteome</keyword>
<gene>
    <name evidence="8 12" type="primary">aroE</name>
    <name evidence="12" type="ORF">OE749_17920</name>
</gene>
<dbReference type="InterPro" id="IPR022893">
    <property type="entry name" value="Shikimate_DH_fam"/>
</dbReference>
<dbReference type="Pfam" id="PF18317">
    <property type="entry name" value="SDH_C"/>
    <property type="match status" value="1"/>
</dbReference>
<comment type="catalytic activity">
    <reaction evidence="7 8">
        <text>shikimate + NADP(+) = 3-dehydroshikimate + NADPH + H(+)</text>
        <dbReference type="Rhea" id="RHEA:17737"/>
        <dbReference type="ChEBI" id="CHEBI:15378"/>
        <dbReference type="ChEBI" id="CHEBI:16630"/>
        <dbReference type="ChEBI" id="CHEBI:36208"/>
        <dbReference type="ChEBI" id="CHEBI:57783"/>
        <dbReference type="ChEBI" id="CHEBI:58349"/>
        <dbReference type="EC" id="1.1.1.25"/>
    </reaction>
</comment>
<dbReference type="InterPro" id="IPR013708">
    <property type="entry name" value="Shikimate_DH-bd_N"/>
</dbReference>
<comment type="function">
    <text evidence="8">Involved in the biosynthesis of the chorismate, which leads to the biosynthesis of aromatic amino acids. Catalyzes the reversible NADPH linked reduction of 3-dehydroshikimate (DHSA) to yield shikimate (SA).</text>
</comment>
<evidence type="ECO:0000256" key="4">
    <source>
        <dbReference type="ARBA" id="ARBA00022857"/>
    </source>
</evidence>
<dbReference type="NCBIfam" id="TIGR00507">
    <property type="entry name" value="aroE"/>
    <property type="match status" value="1"/>
</dbReference>
<keyword evidence="6 8" id="KW-0057">Aromatic amino acid biosynthesis</keyword>
<feature type="domain" description="Shikimate dehydrogenase substrate binding N-terminal" evidence="10">
    <location>
        <begin position="6"/>
        <end position="89"/>
    </location>
</feature>
<feature type="binding site" evidence="8">
    <location>
        <position position="249"/>
    </location>
    <ligand>
        <name>shikimate</name>
        <dbReference type="ChEBI" id="CHEBI:36208"/>
    </ligand>
</feature>
<dbReference type="PANTHER" id="PTHR21089:SF1">
    <property type="entry name" value="BIFUNCTIONAL 3-DEHYDROQUINATE DEHYDRATASE_SHIKIMATE DEHYDROGENASE, CHLOROPLASTIC"/>
    <property type="match status" value="1"/>
</dbReference>
<dbReference type="Pfam" id="PF01488">
    <property type="entry name" value="Shikimate_DH"/>
    <property type="match status" value="1"/>
</dbReference>
<evidence type="ECO:0000256" key="1">
    <source>
        <dbReference type="ARBA" id="ARBA00004871"/>
    </source>
</evidence>
<sequence>MDKFAVFGNPIAHSKSPQIHRLFAEQTAQKIEYTAILASVETFEEELDRFFSDPNARGCNVTLPFKERAASWVEDLTPAAQMAGAVNTIIRDPSSGEFIGDNTDGEGLVQDLLRQKVILQKQRILLLGAGGASRGALYPLLQQKPKEIIIANRTFDKAQQLADLVSGHSVIPISFKDLSASSETIFDVIINSTSTSLSGVLPAIPDTCYKDVEFAYDMVYGQAPTTFMNHAMSLGVSRVSDGLGMLVGQAALSFMKWTGKMPKVEETLSMMRDTL</sequence>
<evidence type="ECO:0000313" key="12">
    <source>
        <dbReference type="EMBL" id="MCV2886575.1"/>
    </source>
</evidence>
<dbReference type="Gene3D" id="3.40.50.10860">
    <property type="entry name" value="Leucine Dehydrogenase, chain A, domain 1"/>
    <property type="match status" value="1"/>
</dbReference>
<comment type="caution">
    <text evidence="12">The sequence shown here is derived from an EMBL/GenBank/DDBJ whole genome shotgun (WGS) entry which is preliminary data.</text>
</comment>
<dbReference type="EC" id="1.1.1.25" evidence="2 8"/>
<dbReference type="EMBL" id="JAOWKX010000012">
    <property type="protein sequence ID" value="MCV2886575.1"/>
    <property type="molecule type" value="Genomic_DNA"/>
</dbReference>
<feature type="binding site" evidence="8">
    <location>
        <position position="218"/>
    </location>
    <ligand>
        <name>NADP(+)</name>
        <dbReference type="ChEBI" id="CHEBI:58349"/>
    </ligand>
</feature>
<dbReference type="HAMAP" id="MF_00222">
    <property type="entry name" value="Shikimate_DH_AroE"/>
    <property type="match status" value="1"/>
</dbReference>
<dbReference type="InterPro" id="IPR006151">
    <property type="entry name" value="Shikm_DH/Glu-tRNA_Rdtase"/>
</dbReference>
<feature type="binding site" evidence="8">
    <location>
        <position position="62"/>
    </location>
    <ligand>
        <name>shikimate</name>
        <dbReference type="ChEBI" id="CHEBI:36208"/>
    </ligand>
</feature>
<keyword evidence="3 8" id="KW-0028">Amino-acid biosynthesis</keyword>
<dbReference type="InterPro" id="IPR046346">
    <property type="entry name" value="Aminoacid_DH-like_N_sf"/>
</dbReference>
<comment type="similarity">
    <text evidence="8">Belongs to the shikimate dehydrogenase family.</text>
</comment>
<dbReference type="InterPro" id="IPR041121">
    <property type="entry name" value="SDH_C"/>
</dbReference>
<proteinExistence type="inferred from homology"/>
<reference evidence="12 13" key="1">
    <citation type="submission" date="2022-10" db="EMBL/GenBank/DDBJ databases">
        <title>Aestuariibacter sp. AA17 isolated from Montipora capitata coral fragment.</title>
        <authorList>
            <person name="Emsley S.A."/>
            <person name="Pfannmuller K.M."/>
            <person name="Loughran R.M."/>
            <person name="Shlafstein M."/>
            <person name="Papke E."/>
            <person name="Saw J.H."/>
            <person name="Ushijima B."/>
            <person name="Videau P."/>
        </authorList>
    </citation>
    <scope>NUCLEOTIDE SEQUENCE [LARGE SCALE GENOMIC DNA]</scope>
    <source>
        <strain evidence="12 13">AA17</strain>
    </source>
</reference>
<comment type="subunit">
    <text evidence="8">Homodimer.</text>
</comment>
<dbReference type="RefSeq" id="WP_263713867.1">
    <property type="nucleotide sequence ID" value="NZ_JAOWKX010000012.1"/>
</dbReference>
<dbReference type="Gene3D" id="3.40.50.720">
    <property type="entry name" value="NAD(P)-binding Rossmann-like Domain"/>
    <property type="match status" value="1"/>
</dbReference>
<evidence type="ECO:0000259" key="11">
    <source>
        <dbReference type="Pfam" id="PF18317"/>
    </source>
</evidence>
<dbReference type="NCBIfam" id="NF001310">
    <property type="entry name" value="PRK00258.1-2"/>
    <property type="match status" value="1"/>
</dbReference>
<evidence type="ECO:0000256" key="5">
    <source>
        <dbReference type="ARBA" id="ARBA00023002"/>
    </source>
</evidence>
<evidence type="ECO:0000256" key="6">
    <source>
        <dbReference type="ARBA" id="ARBA00023141"/>
    </source>
</evidence>
<dbReference type="SUPFAM" id="SSF51735">
    <property type="entry name" value="NAD(P)-binding Rossmann-fold domains"/>
    <property type="match status" value="1"/>
</dbReference>
<comment type="caution">
    <text evidence="8">Lacks conserved residue(s) required for the propagation of feature annotation.</text>
</comment>
<keyword evidence="4 8" id="KW-0521">NADP</keyword>
<comment type="pathway">
    <text evidence="1 8">Metabolic intermediate biosynthesis; chorismate biosynthesis; chorismate from D-erythrose 4-phosphate and phosphoenolpyruvate: step 4/7.</text>
</comment>
<feature type="binding site" evidence="8">
    <location>
        <position position="220"/>
    </location>
    <ligand>
        <name>shikimate</name>
        <dbReference type="ChEBI" id="CHEBI:36208"/>
    </ligand>
</feature>
<feature type="binding site" evidence="8">
    <location>
        <begin position="128"/>
        <end position="132"/>
    </location>
    <ligand>
        <name>NADP(+)</name>
        <dbReference type="ChEBI" id="CHEBI:58349"/>
    </ligand>
</feature>